<reference evidence="6 7" key="1">
    <citation type="journal article" date="2023" name="Arcadia Sci">
        <title>De novo assembly of a long-read Amblyomma americanum tick genome.</title>
        <authorList>
            <person name="Chou S."/>
            <person name="Poskanzer K.E."/>
            <person name="Rollins M."/>
            <person name="Thuy-Boun P.S."/>
        </authorList>
    </citation>
    <scope>NUCLEOTIDE SEQUENCE [LARGE SCALE GENOMIC DNA]</scope>
    <source>
        <strain evidence="6">F_SG_1</strain>
        <tissue evidence="6">Salivary glands</tissue>
    </source>
</reference>
<dbReference type="PANTHER" id="PTHR11475">
    <property type="entry name" value="OXIDASE/PEROXIDASE"/>
    <property type="match status" value="1"/>
</dbReference>
<gene>
    <name evidence="6" type="ORF">V5799_017369</name>
</gene>
<dbReference type="SUPFAM" id="SSF48113">
    <property type="entry name" value="Heme-dependent peroxidases"/>
    <property type="match status" value="1"/>
</dbReference>
<dbReference type="Gene3D" id="1.10.640.10">
    <property type="entry name" value="Haem peroxidase domain superfamily, animal type"/>
    <property type="match status" value="2"/>
</dbReference>
<evidence type="ECO:0000256" key="5">
    <source>
        <dbReference type="PIRSR" id="PIRSR619791-2"/>
    </source>
</evidence>
<evidence type="ECO:0000313" key="6">
    <source>
        <dbReference type="EMBL" id="KAK8781291.1"/>
    </source>
</evidence>
<protein>
    <submittedName>
        <fullName evidence="6">Uncharacterized protein</fullName>
    </submittedName>
</protein>
<sequence length="320" mass="36008">MPDADVPNPIHTLMLMQFAQFIDHDLTLTGGTRCDARVNEQVGLTAMHTLWMREHNRVAAELLRLNPGWKDEILYQEARRIVAAEFQHITYNEYLPILLGRDLMKEFDLLLTPSGYSGSYDPQLNAGIVNVFATASYRYGHSLVQLTNHLFEPPGFGFGADLAAFNVQRGRDHGIPSYNDWREFCGMSRITDFSQLADVMSPQAAQSFAQVYKHPDDIDLFAAGVNERPIAGGTLGPTFACSIGEQFRRLKNGDRFWYENGGLESSLNEGIQRWTVTAKTSSMWTWTTGRMNQSGRDFVPHSGRNFSTPSRVPVYTNVTS</sequence>
<dbReference type="InterPro" id="IPR019791">
    <property type="entry name" value="Haem_peroxidase_animal"/>
</dbReference>
<dbReference type="GO" id="GO:0006979">
    <property type="term" value="P:response to oxidative stress"/>
    <property type="evidence" value="ECO:0007669"/>
    <property type="project" value="InterPro"/>
</dbReference>
<dbReference type="GO" id="GO:0005576">
    <property type="term" value="C:extracellular region"/>
    <property type="evidence" value="ECO:0007669"/>
    <property type="project" value="UniProtKB-SubCell"/>
</dbReference>
<organism evidence="6 7">
    <name type="scientific">Amblyomma americanum</name>
    <name type="common">Lone star tick</name>
    <dbReference type="NCBI Taxonomy" id="6943"/>
    <lineage>
        <taxon>Eukaryota</taxon>
        <taxon>Metazoa</taxon>
        <taxon>Ecdysozoa</taxon>
        <taxon>Arthropoda</taxon>
        <taxon>Chelicerata</taxon>
        <taxon>Arachnida</taxon>
        <taxon>Acari</taxon>
        <taxon>Parasitiformes</taxon>
        <taxon>Ixodida</taxon>
        <taxon>Ixodoidea</taxon>
        <taxon>Ixodidae</taxon>
        <taxon>Amblyomminae</taxon>
        <taxon>Amblyomma</taxon>
    </lineage>
</organism>
<evidence type="ECO:0000256" key="4">
    <source>
        <dbReference type="ARBA" id="ARBA00023180"/>
    </source>
</evidence>
<dbReference type="GO" id="GO:0046872">
    <property type="term" value="F:metal ion binding"/>
    <property type="evidence" value="ECO:0007669"/>
    <property type="project" value="UniProtKB-KW"/>
</dbReference>
<dbReference type="GO" id="GO:0004601">
    <property type="term" value="F:peroxidase activity"/>
    <property type="evidence" value="ECO:0007669"/>
    <property type="project" value="UniProtKB-KW"/>
</dbReference>
<dbReference type="PROSITE" id="PS50292">
    <property type="entry name" value="PEROXIDASE_3"/>
    <property type="match status" value="1"/>
</dbReference>
<accession>A0AAQ4F2X8</accession>
<dbReference type="Pfam" id="PF03098">
    <property type="entry name" value="An_peroxidase"/>
    <property type="match status" value="1"/>
</dbReference>
<evidence type="ECO:0000256" key="2">
    <source>
        <dbReference type="ARBA" id="ARBA00022525"/>
    </source>
</evidence>
<keyword evidence="5" id="KW-0349">Heme</keyword>
<dbReference type="EMBL" id="JARKHS020007815">
    <property type="protein sequence ID" value="KAK8781291.1"/>
    <property type="molecule type" value="Genomic_DNA"/>
</dbReference>
<keyword evidence="2" id="KW-0964">Secreted</keyword>
<name>A0AAQ4F2X8_AMBAM</name>
<keyword evidence="5" id="KW-0479">Metal-binding</keyword>
<dbReference type="InterPro" id="IPR010255">
    <property type="entry name" value="Haem_peroxidase_sf"/>
</dbReference>
<comment type="caution">
    <text evidence="6">The sequence shown here is derived from an EMBL/GenBank/DDBJ whole genome shotgun (WGS) entry which is preliminary data.</text>
</comment>
<feature type="binding site" description="axial binding residue" evidence="5">
    <location>
        <position position="141"/>
    </location>
    <ligand>
        <name>heme b</name>
        <dbReference type="ChEBI" id="CHEBI:60344"/>
    </ligand>
    <ligandPart>
        <name>Fe</name>
        <dbReference type="ChEBI" id="CHEBI:18248"/>
    </ligandPart>
</feature>
<keyword evidence="3" id="KW-0575">Peroxidase</keyword>
<evidence type="ECO:0000256" key="1">
    <source>
        <dbReference type="ARBA" id="ARBA00004613"/>
    </source>
</evidence>
<evidence type="ECO:0000313" key="7">
    <source>
        <dbReference type="Proteomes" id="UP001321473"/>
    </source>
</evidence>
<keyword evidence="7" id="KW-1185">Reference proteome</keyword>
<dbReference type="Proteomes" id="UP001321473">
    <property type="component" value="Unassembled WGS sequence"/>
</dbReference>
<dbReference type="InterPro" id="IPR037120">
    <property type="entry name" value="Haem_peroxidase_sf_animal"/>
</dbReference>
<dbReference type="GO" id="GO:0020037">
    <property type="term" value="F:heme binding"/>
    <property type="evidence" value="ECO:0007669"/>
    <property type="project" value="InterPro"/>
</dbReference>
<evidence type="ECO:0000256" key="3">
    <source>
        <dbReference type="ARBA" id="ARBA00022559"/>
    </source>
</evidence>
<comment type="subcellular location">
    <subcellularLocation>
        <location evidence="1">Secreted</location>
    </subcellularLocation>
</comment>
<keyword evidence="5" id="KW-0408">Iron</keyword>
<dbReference type="AlphaFoldDB" id="A0AAQ4F2X8"/>
<keyword evidence="4" id="KW-0325">Glycoprotein</keyword>
<proteinExistence type="predicted"/>
<dbReference type="PANTHER" id="PTHR11475:SF4">
    <property type="entry name" value="CHORION PEROXIDASE"/>
    <property type="match status" value="1"/>
</dbReference>
<keyword evidence="3" id="KW-0560">Oxidoreductase</keyword>